<evidence type="ECO:0000259" key="15">
    <source>
        <dbReference type="Pfam" id="PF01326"/>
    </source>
</evidence>
<evidence type="ECO:0000256" key="12">
    <source>
        <dbReference type="ARBA" id="ARBA00022842"/>
    </source>
</evidence>
<evidence type="ECO:0000256" key="1">
    <source>
        <dbReference type="ARBA" id="ARBA00001946"/>
    </source>
</evidence>
<keyword evidence="8" id="KW-0479">Metal-binding</keyword>
<comment type="catalytic activity">
    <reaction evidence="14">
        <text>pyruvate + ATP + H2O = phosphoenolpyruvate + AMP + phosphate + 2 H(+)</text>
        <dbReference type="Rhea" id="RHEA:11364"/>
        <dbReference type="ChEBI" id="CHEBI:15361"/>
        <dbReference type="ChEBI" id="CHEBI:15377"/>
        <dbReference type="ChEBI" id="CHEBI:15378"/>
        <dbReference type="ChEBI" id="CHEBI:30616"/>
        <dbReference type="ChEBI" id="CHEBI:43474"/>
        <dbReference type="ChEBI" id="CHEBI:58702"/>
        <dbReference type="ChEBI" id="CHEBI:456215"/>
        <dbReference type="EC" id="2.7.9.2"/>
    </reaction>
</comment>
<keyword evidence="17" id="KW-1185">Reference proteome</keyword>
<dbReference type="SUPFAM" id="SSF56059">
    <property type="entry name" value="Glutathione synthetase ATP-binding domain-like"/>
    <property type="match status" value="1"/>
</dbReference>
<feature type="domain" description="Pyruvate phosphate dikinase AMP/ATP-binding" evidence="15">
    <location>
        <begin position="26"/>
        <end position="308"/>
    </location>
</feature>
<accession>A0ABN2E9T3</accession>
<evidence type="ECO:0000256" key="7">
    <source>
        <dbReference type="ARBA" id="ARBA00022679"/>
    </source>
</evidence>
<evidence type="ECO:0000313" key="17">
    <source>
        <dbReference type="Proteomes" id="UP001500190"/>
    </source>
</evidence>
<comment type="cofactor">
    <cofactor evidence="1">
        <name>Mg(2+)</name>
        <dbReference type="ChEBI" id="CHEBI:18420"/>
    </cofactor>
</comment>
<evidence type="ECO:0000256" key="5">
    <source>
        <dbReference type="ARBA" id="ARBA00011996"/>
    </source>
</evidence>
<evidence type="ECO:0000256" key="3">
    <source>
        <dbReference type="ARBA" id="ARBA00004742"/>
    </source>
</evidence>
<sequence length="328" mass="35650">MNSEYVVRLNGEVDPDEAKAALDPSQVGLKVSRLAELAQQGIRVPEGFAVTASAYREFVCDSRLGPTIAQALRRFRAGRDLVVAAAEIRSAFRDAWLPPAVVDEIVAAYAELGGDGTDVAVRCSPRVAADGLQDDVFLHLSNVQDVLAACRRCFASLYGTVAVGNREALAIDQLRVAMPVVVQPMVRADLAGSGTARRESTFVRVRASWGLADHADADLYSVHPGDRPLVVRHRGAKQLKTVYADPRGTLEVPTTADERAGWVLTDDDLRELASWSVAADRHFRRPTTLEWAKDGLSGRLYVLEVRPAVASETVLRVRGRAVPEPQYG</sequence>
<keyword evidence="12" id="KW-0460">Magnesium</keyword>
<name>A0ABN2E9T3_9ACTN</name>
<dbReference type="Gene3D" id="3.30.470.20">
    <property type="entry name" value="ATP-grasp fold, B domain"/>
    <property type="match status" value="1"/>
</dbReference>
<keyword evidence="11" id="KW-0067">ATP-binding</keyword>
<dbReference type="Proteomes" id="UP001500190">
    <property type="component" value="Unassembled WGS sequence"/>
</dbReference>
<comment type="caution">
    <text evidence="16">The sequence shown here is derived from an EMBL/GenBank/DDBJ whole genome shotgun (WGS) entry which is preliminary data.</text>
</comment>
<gene>
    <name evidence="16" type="ORF">GCM10009742_54140</name>
</gene>
<dbReference type="Gene3D" id="3.30.1490.20">
    <property type="entry name" value="ATP-grasp fold, A domain"/>
    <property type="match status" value="1"/>
</dbReference>
<comment type="pathway">
    <text evidence="3">Carbohydrate biosynthesis; gluconeogenesis.</text>
</comment>
<keyword evidence="7" id="KW-0808">Transferase</keyword>
<evidence type="ECO:0000256" key="14">
    <source>
        <dbReference type="ARBA" id="ARBA00047700"/>
    </source>
</evidence>
<dbReference type="InterPro" id="IPR006319">
    <property type="entry name" value="PEP_synth"/>
</dbReference>
<reference evidence="16 17" key="1">
    <citation type="journal article" date="2019" name="Int. J. Syst. Evol. Microbiol.">
        <title>The Global Catalogue of Microorganisms (GCM) 10K type strain sequencing project: providing services to taxonomists for standard genome sequencing and annotation.</title>
        <authorList>
            <consortium name="The Broad Institute Genomics Platform"/>
            <consortium name="The Broad Institute Genome Sequencing Center for Infectious Disease"/>
            <person name="Wu L."/>
            <person name="Ma J."/>
        </authorList>
    </citation>
    <scope>NUCLEOTIDE SEQUENCE [LARGE SCALE GENOMIC DNA]</scope>
    <source>
        <strain evidence="16 17">JCM 14304</strain>
    </source>
</reference>
<comment type="function">
    <text evidence="2">Catalyzes the phosphorylation of pyruvate to phosphoenolpyruvate.</text>
</comment>
<keyword evidence="9" id="KW-0547">Nucleotide-binding</keyword>
<evidence type="ECO:0000256" key="6">
    <source>
        <dbReference type="ARBA" id="ARBA00021623"/>
    </source>
</evidence>
<comment type="similarity">
    <text evidence="4">Belongs to the PEP-utilizing enzyme family.</text>
</comment>
<evidence type="ECO:0000256" key="4">
    <source>
        <dbReference type="ARBA" id="ARBA00007837"/>
    </source>
</evidence>
<organism evidence="16 17">
    <name type="scientific">Kribbella karoonensis</name>
    <dbReference type="NCBI Taxonomy" id="324851"/>
    <lineage>
        <taxon>Bacteria</taxon>
        <taxon>Bacillati</taxon>
        <taxon>Actinomycetota</taxon>
        <taxon>Actinomycetes</taxon>
        <taxon>Propionibacteriales</taxon>
        <taxon>Kribbellaceae</taxon>
        <taxon>Kribbella</taxon>
    </lineage>
</organism>
<dbReference type="PANTHER" id="PTHR43030">
    <property type="entry name" value="PHOSPHOENOLPYRUVATE SYNTHASE"/>
    <property type="match status" value="1"/>
</dbReference>
<dbReference type="InterPro" id="IPR013815">
    <property type="entry name" value="ATP_grasp_subdomain_1"/>
</dbReference>
<dbReference type="RefSeq" id="WP_344196226.1">
    <property type="nucleotide sequence ID" value="NZ_BAAAND010000008.1"/>
</dbReference>
<dbReference type="InterPro" id="IPR002192">
    <property type="entry name" value="PPDK_AMP/ATP-bd"/>
</dbReference>
<evidence type="ECO:0000256" key="11">
    <source>
        <dbReference type="ARBA" id="ARBA00022840"/>
    </source>
</evidence>
<dbReference type="Pfam" id="PF01326">
    <property type="entry name" value="PPDK_N"/>
    <property type="match status" value="1"/>
</dbReference>
<dbReference type="EMBL" id="BAAAND010000008">
    <property type="protein sequence ID" value="GAA1599504.1"/>
    <property type="molecule type" value="Genomic_DNA"/>
</dbReference>
<dbReference type="PANTHER" id="PTHR43030:SF1">
    <property type="entry name" value="PHOSPHOENOLPYRUVATE SYNTHASE"/>
    <property type="match status" value="1"/>
</dbReference>
<dbReference type="EC" id="2.7.9.2" evidence="5"/>
<proteinExistence type="inferred from homology"/>
<protein>
    <recommendedName>
        <fullName evidence="6">Phosphoenolpyruvate synthase</fullName>
        <ecNumber evidence="5">2.7.9.2</ecNumber>
    </recommendedName>
    <alternativeName>
        <fullName evidence="13">Pyruvate, water dikinase</fullName>
    </alternativeName>
</protein>
<keyword evidence="10" id="KW-0418">Kinase</keyword>
<evidence type="ECO:0000313" key="16">
    <source>
        <dbReference type="EMBL" id="GAA1599504.1"/>
    </source>
</evidence>
<evidence type="ECO:0000256" key="10">
    <source>
        <dbReference type="ARBA" id="ARBA00022777"/>
    </source>
</evidence>
<evidence type="ECO:0000256" key="2">
    <source>
        <dbReference type="ARBA" id="ARBA00002988"/>
    </source>
</evidence>
<evidence type="ECO:0000256" key="9">
    <source>
        <dbReference type="ARBA" id="ARBA00022741"/>
    </source>
</evidence>
<evidence type="ECO:0000256" key="13">
    <source>
        <dbReference type="ARBA" id="ARBA00033470"/>
    </source>
</evidence>
<evidence type="ECO:0000256" key="8">
    <source>
        <dbReference type="ARBA" id="ARBA00022723"/>
    </source>
</evidence>